<keyword evidence="4" id="KW-1185">Reference proteome</keyword>
<sequence>MDAPSPFSPHFGTNYVPVDDEVSAICQIINSHRISIDDIEKRMQELQERRQLHTKAIEQHSTLLSPIKRVQTDILVSIFLACLPQRPSPHSTITSRLHPALVISHVCRCWRSIALSLPVLWSTIHIVSLPVPRLHSKLRGPNRSSAKVGAKDPEVWKGEVAEYEKKLQMVKEATLMWLERSANCLLDITFTSDDLSSKRPTIPEKPEKLRREAMYLCVGGLLSAQPQSPTHPPAPPSPSPVSESFNSIMTDLLLDVSARWKRASLNLTIAQSNSPLLRMLRVTPDDVPQLEEVQLLLPNISSPTLKKAGLILQKGSPASNVGLLEAPRLHSLSLSPTWAPADQLPINWLALTELYLGPYYLSAHLAAGHVLLNSRQALTVLTACRNLIRCFLTLESNPNTPKIELPLRRRVVLPYLISMSIQGSYLPNGLASSLALPSLRKLLILSTGLSPQNETKSAVVDWVANFGDMLTEMTFEHSSLTQSALLYVLARLPNVETLRMVDTGTVDEIGPDQMDSESEWNPMSQTMQRGDPPRSAVINDSVLWKFIPGTPAMDCYCPRLRSFSCRMTEVEFTENALVDFIVARRRPPTNTTAARLERVVVKFSKARKMDIKKELESRSSNSMDLDLGHFVLVTKYGGVVAHGIDEGGDNDDLHPEDRLVLGTSWAPNCAEWW</sequence>
<keyword evidence="1" id="KW-0175">Coiled coil</keyword>
<dbReference type="EMBL" id="SDEE01000325">
    <property type="protein sequence ID" value="RXW17634.1"/>
    <property type="molecule type" value="Genomic_DNA"/>
</dbReference>
<accession>A0A4Q2DFY2</accession>
<feature type="compositionally biased region" description="Polar residues" evidence="2">
    <location>
        <begin position="519"/>
        <end position="528"/>
    </location>
</feature>
<dbReference type="AlphaFoldDB" id="A0A4Q2DFY2"/>
<reference evidence="3 4" key="1">
    <citation type="submission" date="2019-01" db="EMBL/GenBank/DDBJ databases">
        <title>Draft genome sequence of Psathyrella aberdarensis IHI B618.</title>
        <authorList>
            <person name="Buettner E."/>
            <person name="Kellner H."/>
        </authorList>
    </citation>
    <scope>NUCLEOTIDE SEQUENCE [LARGE SCALE GENOMIC DNA]</scope>
    <source>
        <strain evidence="3 4">IHI B618</strain>
    </source>
</reference>
<feature type="region of interest" description="Disordered" evidence="2">
    <location>
        <begin position="506"/>
        <end position="533"/>
    </location>
</feature>
<dbReference type="STRING" id="2316362.A0A4Q2DFY2"/>
<evidence type="ECO:0000313" key="4">
    <source>
        <dbReference type="Proteomes" id="UP000290288"/>
    </source>
</evidence>
<organism evidence="3 4">
    <name type="scientific">Candolleomyces aberdarensis</name>
    <dbReference type="NCBI Taxonomy" id="2316362"/>
    <lineage>
        <taxon>Eukaryota</taxon>
        <taxon>Fungi</taxon>
        <taxon>Dikarya</taxon>
        <taxon>Basidiomycota</taxon>
        <taxon>Agaricomycotina</taxon>
        <taxon>Agaricomycetes</taxon>
        <taxon>Agaricomycetidae</taxon>
        <taxon>Agaricales</taxon>
        <taxon>Agaricineae</taxon>
        <taxon>Psathyrellaceae</taxon>
        <taxon>Candolleomyces</taxon>
    </lineage>
</organism>
<evidence type="ECO:0000256" key="2">
    <source>
        <dbReference type="SAM" id="MobiDB-lite"/>
    </source>
</evidence>
<dbReference type="Proteomes" id="UP000290288">
    <property type="component" value="Unassembled WGS sequence"/>
</dbReference>
<gene>
    <name evidence="3" type="ORF">EST38_g8222</name>
</gene>
<feature type="coiled-coil region" evidence="1">
    <location>
        <begin position="29"/>
        <end position="63"/>
    </location>
</feature>
<evidence type="ECO:0000256" key="1">
    <source>
        <dbReference type="SAM" id="Coils"/>
    </source>
</evidence>
<name>A0A4Q2DFY2_9AGAR</name>
<comment type="caution">
    <text evidence="3">The sequence shown here is derived from an EMBL/GenBank/DDBJ whole genome shotgun (WGS) entry which is preliminary data.</text>
</comment>
<evidence type="ECO:0008006" key="5">
    <source>
        <dbReference type="Google" id="ProtNLM"/>
    </source>
</evidence>
<proteinExistence type="predicted"/>
<evidence type="ECO:0000313" key="3">
    <source>
        <dbReference type="EMBL" id="RXW17634.1"/>
    </source>
</evidence>
<dbReference type="OrthoDB" id="3365698at2759"/>
<protein>
    <recommendedName>
        <fullName evidence="5">F-box domain-containing protein</fullName>
    </recommendedName>
</protein>